<reference evidence="2" key="1">
    <citation type="submission" date="2024-10" db="EMBL/GenBank/DDBJ databases">
        <authorList>
            <person name="Ryan C."/>
        </authorList>
    </citation>
    <scope>NUCLEOTIDE SEQUENCE [LARGE SCALE GENOMIC DNA]</scope>
</reference>
<dbReference type="Proteomes" id="UP001497457">
    <property type="component" value="Chromosome 6rd"/>
</dbReference>
<dbReference type="Pfam" id="PF00931">
    <property type="entry name" value="NB-ARC"/>
    <property type="match status" value="1"/>
</dbReference>
<evidence type="ECO:0000259" key="1">
    <source>
        <dbReference type="Pfam" id="PF00931"/>
    </source>
</evidence>
<feature type="domain" description="NB-ARC" evidence="1">
    <location>
        <begin position="171"/>
        <end position="329"/>
    </location>
</feature>
<dbReference type="PANTHER" id="PTHR33377:SF20">
    <property type="entry name" value="RX N-TERMINAL DOMAIN-CONTAINING PROTEIN"/>
    <property type="match status" value="1"/>
</dbReference>
<sequence>MDAAISAAIGEIATRSLSLLIDKYLKPATSSKDDRMQRLQWMLLRVRLTVEEAEGRCITSQAMLQQLRILRKVMYKGYYMLDNFICHVPEEEKDKKIHGVSRYLSLSKFSPAKRSAGSKYSTENLEQMVESLEITIAGMSELVIFLRNYPPMFRQPYNTYLFMEKCMFGRQMEMERVVNFLLHEEPPSHCNFGVLPIVGPGKVGKTTLVEHVCRDERVRNRFSHVIFLSDDDLRQEQQLKIRDGSRIKHKRSDSDEEKLLVIFELVGDVGEGPWRKLLSASQSTIPRGSKVIVTHRSENVINFGTTQALYLNFLSREAYWYFFKALVFGSADPEEKPRLASIAMAIFYECIDQDVYKAFAGPFIFLHKTARGLKSSGNAQNWNRILACFKDNRRQNEPGFNKSLSHCRRNNDHIFLQRVVDSTQYCVVHNHDRIALVNEEAPKITLHDILDGTGNGIPHGKFDSLVWESHLPPYHKYIYSCQILESDFKVTRNNQGQKRKISTS</sequence>
<evidence type="ECO:0000313" key="2">
    <source>
        <dbReference type="EMBL" id="CAL5077355.1"/>
    </source>
</evidence>
<organism evidence="2 3">
    <name type="scientific">Urochloa decumbens</name>
    <dbReference type="NCBI Taxonomy" id="240449"/>
    <lineage>
        <taxon>Eukaryota</taxon>
        <taxon>Viridiplantae</taxon>
        <taxon>Streptophyta</taxon>
        <taxon>Embryophyta</taxon>
        <taxon>Tracheophyta</taxon>
        <taxon>Spermatophyta</taxon>
        <taxon>Magnoliopsida</taxon>
        <taxon>Liliopsida</taxon>
        <taxon>Poales</taxon>
        <taxon>Poaceae</taxon>
        <taxon>PACMAD clade</taxon>
        <taxon>Panicoideae</taxon>
        <taxon>Panicodae</taxon>
        <taxon>Paniceae</taxon>
        <taxon>Melinidinae</taxon>
        <taxon>Urochloa</taxon>
    </lineage>
</organism>
<keyword evidence="3" id="KW-1185">Reference proteome</keyword>
<dbReference type="AlphaFoldDB" id="A0ABC9FLS2"/>
<dbReference type="SUPFAM" id="SSF52540">
    <property type="entry name" value="P-loop containing nucleoside triphosphate hydrolases"/>
    <property type="match status" value="1"/>
</dbReference>
<gene>
    <name evidence="2" type="ORF">URODEC1_LOCUS106608</name>
</gene>
<proteinExistence type="predicted"/>
<dbReference type="EMBL" id="OZ075116">
    <property type="protein sequence ID" value="CAL5077355.1"/>
    <property type="molecule type" value="Genomic_DNA"/>
</dbReference>
<dbReference type="InterPro" id="IPR027417">
    <property type="entry name" value="P-loop_NTPase"/>
</dbReference>
<dbReference type="Gene3D" id="3.40.50.300">
    <property type="entry name" value="P-loop containing nucleotide triphosphate hydrolases"/>
    <property type="match status" value="1"/>
</dbReference>
<accession>A0ABC9FLS2</accession>
<evidence type="ECO:0000313" key="3">
    <source>
        <dbReference type="Proteomes" id="UP001497457"/>
    </source>
</evidence>
<dbReference type="PANTHER" id="PTHR33377">
    <property type="entry name" value="OS10G0134700 PROTEIN-RELATED"/>
    <property type="match status" value="1"/>
</dbReference>
<dbReference type="InterPro" id="IPR002182">
    <property type="entry name" value="NB-ARC"/>
</dbReference>
<name>A0ABC9FLS2_9POAL</name>
<protein>
    <recommendedName>
        <fullName evidence="1">NB-ARC domain-containing protein</fullName>
    </recommendedName>
</protein>